<dbReference type="Pfam" id="PF01476">
    <property type="entry name" value="LysM"/>
    <property type="match status" value="1"/>
</dbReference>
<keyword evidence="1" id="KW-0472">Membrane</keyword>
<accession>A0ABT7V7L5</accession>
<feature type="domain" description="LysM" evidence="2">
    <location>
        <begin position="89"/>
        <end position="139"/>
    </location>
</feature>
<gene>
    <name evidence="3" type="ORF">QUW28_00205</name>
</gene>
<evidence type="ECO:0000313" key="4">
    <source>
        <dbReference type="Proteomes" id="UP001529421"/>
    </source>
</evidence>
<keyword evidence="1" id="KW-0812">Transmembrane</keyword>
<evidence type="ECO:0000256" key="1">
    <source>
        <dbReference type="SAM" id="Phobius"/>
    </source>
</evidence>
<dbReference type="Gene3D" id="3.10.350.10">
    <property type="entry name" value="LysM domain"/>
    <property type="match status" value="1"/>
</dbReference>
<evidence type="ECO:0000259" key="2">
    <source>
        <dbReference type="PROSITE" id="PS51782"/>
    </source>
</evidence>
<keyword evidence="4" id="KW-1185">Reference proteome</keyword>
<organism evidence="3 4">
    <name type="scientific">Enorma phocaeensis</name>
    <dbReference type="NCBI Taxonomy" id="1871019"/>
    <lineage>
        <taxon>Bacteria</taxon>
        <taxon>Bacillati</taxon>
        <taxon>Actinomycetota</taxon>
        <taxon>Coriobacteriia</taxon>
        <taxon>Coriobacteriales</taxon>
        <taxon>Coriobacteriaceae</taxon>
        <taxon>Enorma</taxon>
    </lineage>
</organism>
<reference evidence="4" key="1">
    <citation type="submission" date="2023-06" db="EMBL/GenBank/DDBJ databases">
        <title>Identification and characterization of horizontal gene transfer across gut microbiota members of farm animals based on homology search.</title>
        <authorList>
            <person name="Zeman M."/>
            <person name="Kubasova T."/>
            <person name="Jahodarova E."/>
            <person name="Nykrynova M."/>
            <person name="Rychlik I."/>
        </authorList>
    </citation>
    <scope>NUCLEOTIDE SEQUENCE [LARGE SCALE GENOMIC DNA]</scope>
    <source>
        <strain evidence="4">154_Feed</strain>
    </source>
</reference>
<dbReference type="SUPFAM" id="SSF54106">
    <property type="entry name" value="LysM domain"/>
    <property type="match status" value="1"/>
</dbReference>
<keyword evidence="1" id="KW-1133">Transmembrane helix</keyword>
<dbReference type="Proteomes" id="UP001529421">
    <property type="component" value="Unassembled WGS sequence"/>
</dbReference>
<dbReference type="InterPro" id="IPR018392">
    <property type="entry name" value="LysM"/>
</dbReference>
<dbReference type="EMBL" id="JAUDDZ010000001">
    <property type="protein sequence ID" value="MDM8273929.1"/>
    <property type="molecule type" value="Genomic_DNA"/>
</dbReference>
<feature type="transmembrane region" description="Helical" evidence="1">
    <location>
        <begin position="48"/>
        <end position="69"/>
    </location>
</feature>
<name>A0ABT7V7L5_9ACTN</name>
<comment type="caution">
    <text evidence="3">The sequence shown here is derived from an EMBL/GenBank/DDBJ whole genome shotgun (WGS) entry which is preliminary data.</text>
</comment>
<evidence type="ECO:0000313" key="3">
    <source>
        <dbReference type="EMBL" id="MDM8273929.1"/>
    </source>
</evidence>
<dbReference type="InterPro" id="IPR036779">
    <property type="entry name" value="LysM_dom_sf"/>
</dbReference>
<dbReference type="PROSITE" id="PS51782">
    <property type="entry name" value="LYSM"/>
    <property type="match status" value="1"/>
</dbReference>
<sequence length="142" mass="15017">MSAFSMYMDGNAALDVTPEQRRPQPSFTVVPGCVQRPSVPQPAPLHGVQAAGVVILAVAVLVCFAVFGLQVTGNQQRAFETALATTEQTSIRVQPGDSLWSLAQEYPVDGLSSSDTSDLIAAWNSLDDAFLQPGMELLVPAA</sequence>
<proteinExistence type="predicted"/>
<dbReference type="SMART" id="SM00257">
    <property type="entry name" value="LysM"/>
    <property type="match status" value="1"/>
</dbReference>
<protein>
    <submittedName>
        <fullName evidence="3">LysM peptidoglycan-binding domain-containing protein</fullName>
    </submittedName>
</protein>
<dbReference type="CDD" id="cd00118">
    <property type="entry name" value="LysM"/>
    <property type="match status" value="1"/>
</dbReference>